<dbReference type="Proteomes" id="UP000823749">
    <property type="component" value="Chromosome 10"/>
</dbReference>
<dbReference type="EMBL" id="JACTNZ010000009">
    <property type="protein sequence ID" value="KAG5532136.1"/>
    <property type="molecule type" value="Genomic_DNA"/>
</dbReference>
<gene>
    <name evidence="3" type="ORF">RHGRI_025361</name>
    <name evidence="4" type="ORF">RHGRI_026673</name>
    <name evidence="2" type="ORF">RHGRI_028974</name>
</gene>
<evidence type="ECO:0000313" key="3">
    <source>
        <dbReference type="EMBL" id="KAG5530388.1"/>
    </source>
</evidence>
<dbReference type="AlphaFoldDB" id="A0AAV6ITT2"/>
<evidence type="ECO:0000313" key="4">
    <source>
        <dbReference type="EMBL" id="KAG5532136.1"/>
    </source>
</evidence>
<feature type="compositionally biased region" description="Basic and acidic residues" evidence="1">
    <location>
        <begin position="1"/>
        <end position="14"/>
    </location>
</feature>
<reference evidence="4" key="1">
    <citation type="submission" date="2020-08" db="EMBL/GenBank/DDBJ databases">
        <title>Plant Genome Project.</title>
        <authorList>
            <person name="Zhang R.-G."/>
        </authorList>
    </citation>
    <scope>NUCLEOTIDE SEQUENCE</scope>
    <source>
        <strain evidence="4">WSP0</strain>
        <tissue evidence="4">Leaf</tissue>
    </source>
</reference>
<organism evidence="4 5">
    <name type="scientific">Rhododendron griersonianum</name>
    <dbReference type="NCBI Taxonomy" id="479676"/>
    <lineage>
        <taxon>Eukaryota</taxon>
        <taxon>Viridiplantae</taxon>
        <taxon>Streptophyta</taxon>
        <taxon>Embryophyta</taxon>
        <taxon>Tracheophyta</taxon>
        <taxon>Spermatophyta</taxon>
        <taxon>Magnoliopsida</taxon>
        <taxon>eudicotyledons</taxon>
        <taxon>Gunneridae</taxon>
        <taxon>Pentapetalae</taxon>
        <taxon>asterids</taxon>
        <taxon>Ericales</taxon>
        <taxon>Ericaceae</taxon>
        <taxon>Ericoideae</taxon>
        <taxon>Rhodoreae</taxon>
        <taxon>Rhododendron</taxon>
    </lineage>
</organism>
<sequence length="56" mass="6396">MEMEKGNQTEKEKGNIGTKGKGTVSFFYQRVNLSTHIMLNTSYHVLVILLPHAMSW</sequence>
<name>A0AAV6ITT2_9ERIC</name>
<protein>
    <submittedName>
        <fullName evidence="4">Uncharacterized protein</fullName>
    </submittedName>
</protein>
<evidence type="ECO:0000313" key="5">
    <source>
        <dbReference type="Proteomes" id="UP000823749"/>
    </source>
</evidence>
<dbReference type="Proteomes" id="UP000823749">
    <property type="component" value="Chromosome 9"/>
</dbReference>
<evidence type="ECO:0000256" key="1">
    <source>
        <dbReference type="SAM" id="MobiDB-lite"/>
    </source>
</evidence>
<evidence type="ECO:0000313" key="2">
    <source>
        <dbReference type="EMBL" id="KAG5528216.1"/>
    </source>
</evidence>
<feature type="region of interest" description="Disordered" evidence="1">
    <location>
        <begin position="1"/>
        <end position="20"/>
    </location>
</feature>
<keyword evidence="5" id="KW-1185">Reference proteome</keyword>
<comment type="caution">
    <text evidence="4">The sequence shown here is derived from an EMBL/GenBank/DDBJ whole genome shotgun (WGS) entry which is preliminary data.</text>
</comment>
<accession>A0AAV6ITT2</accession>
<proteinExistence type="predicted"/>
<dbReference type="EMBL" id="JACTNZ010000010">
    <property type="protein sequence ID" value="KAG5528216.1"/>
    <property type="molecule type" value="Genomic_DNA"/>
</dbReference>
<dbReference type="EMBL" id="JACTNZ010000009">
    <property type="protein sequence ID" value="KAG5530388.1"/>
    <property type="molecule type" value="Genomic_DNA"/>
</dbReference>